<dbReference type="Proteomes" id="UP001247542">
    <property type="component" value="Unassembled WGS sequence"/>
</dbReference>
<evidence type="ECO:0008006" key="9">
    <source>
        <dbReference type="Google" id="ProtNLM"/>
    </source>
</evidence>
<evidence type="ECO:0000256" key="5">
    <source>
        <dbReference type="ARBA" id="ARBA00023136"/>
    </source>
</evidence>
<dbReference type="InterPro" id="IPR004960">
    <property type="entry name" value="LipA_acyltrans"/>
</dbReference>
<dbReference type="EMBL" id="JASXSX010000001">
    <property type="protein sequence ID" value="MDT3767707.1"/>
    <property type="molecule type" value="Genomic_DNA"/>
</dbReference>
<evidence type="ECO:0000313" key="8">
    <source>
        <dbReference type="Proteomes" id="UP001247542"/>
    </source>
</evidence>
<evidence type="ECO:0000313" key="7">
    <source>
        <dbReference type="EMBL" id="MDT3767707.1"/>
    </source>
</evidence>
<sequence>MDLTLSLFQAAAHLTDATSEAVGYRIGRAVGQLNNASNTQLSHNLKRIDPTLNKRDIREAVARYLCMFAQTPHLHKMSQAQLGRAVDIPRTHELRAHARRGQVIIALTHSGNWDMAGAYAHHYIAPVVTVAEELASHALFEYFTRTRADVGIEILPARHGIFNSLLEAVKNRHVLVPLLADRDITGRGVQVQWFDRLALVAAGPAALAHRLNAPLYAGYVTGRLYREGSRRRMGYRVHLIPVKLGADVAQTSQRWVSALEPVMRGNPLDWHMMQKLFVEDLDLQRLERARRKVQEAQ</sequence>
<dbReference type="PANTHER" id="PTHR30606:SF10">
    <property type="entry name" value="PHOSPHATIDYLINOSITOL MANNOSIDE ACYLTRANSFERASE"/>
    <property type="match status" value="1"/>
</dbReference>
<comment type="caution">
    <text evidence="7">The sequence shown here is derived from an EMBL/GenBank/DDBJ whole genome shotgun (WGS) entry which is preliminary data.</text>
</comment>
<comment type="subcellular location">
    <subcellularLocation>
        <location evidence="1">Cell inner membrane</location>
    </subcellularLocation>
</comment>
<evidence type="ECO:0000256" key="1">
    <source>
        <dbReference type="ARBA" id="ARBA00004533"/>
    </source>
</evidence>
<keyword evidence="5" id="KW-0472">Membrane</keyword>
<keyword evidence="8" id="KW-1185">Reference proteome</keyword>
<gene>
    <name evidence="7" type="ORF">QS713_06470</name>
</gene>
<dbReference type="RefSeq" id="WP_313273512.1">
    <property type="nucleotide sequence ID" value="NZ_JASXSX010000001.1"/>
</dbReference>
<protein>
    <recommendedName>
        <fullName evidence="9">Phosphatidylinositol mannoside acyltransferase</fullName>
    </recommendedName>
</protein>
<keyword evidence="3" id="KW-0997">Cell inner membrane</keyword>
<evidence type="ECO:0000256" key="2">
    <source>
        <dbReference type="ARBA" id="ARBA00022475"/>
    </source>
</evidence>
<keyword evidence="6" id="KW-0012">Acyltransferase</keyword>
<evidence type="ECO:0000256" key="4">
    <source>
        <dbReference type="ARBA" id="ARBA00022679"/>
    </source>
</evidence>
<dbReference type="CDD" id="cd07984">
    <property type="entry name" value="LPLAT_LABLAT-like"/>
    <property type="match status" value="1"/>
</dbReference>
<dbReference type="PANTHER" id="PTHR30606">
    <property type="entry name" value="LIPID A BIOSYNTHESIS LAUROYL ACYLTRANSFERASE"/>
    <property type="match status" value="1"/>
</dbReference>
<keyword evidence="2" id="KW-1003">Cell membrane</keyword>
<proteinExistence type="predicted"/>
<reference evidence="7 8" key="1">
    <citation type="submission" date="2023-06" db="EMBL/GenBank/DDBJ databases">
        <title>Draft genome sequence of Gleimia hominis type strain CCUG 57540T.</title>
        <authorList>
            <person name="Salva-Serra F."/>
            <person name="Cardew S."/>
            <person name="Jensie Markopoulos S."/>
            <person name="Ohlen M."/>
            <person name="Inganas E."/>
            <person name="Svensson-Stadler L."/>
            <person name="Moore E.R.B."/>
        </authorList>
    </citation>
    <scope>NUCLEOTIDE SEQUENCE [LARGE SCALE GENOMIC DNA]</scope>
    <source>
        <strain evidence="7 8">CCUG 57540</strain>
    </source>
</reference>
<keyword evidence="4" id="KW-0808">Transferase</keyword>
<evidence type="ECO:0000256" key="6">
    <source>
        <dbReference type="ARBA" id="ARBA00023315"/>
    </source>
</evidence>
<accession>A0ABU3IDZ6</accession>
<dbReference type="Pfam" id="PF03279">
    <property type="entry name" value="Lip_A_acyltrans"/>
    <property type="match status" value="1"/>
</dbReference>
<organism evidence="7 8">
    <name type="scientific">Gleimia hominis</name>
    <dbReference type="NCBI Taxonomy" id="595468"/>
    <lineage>
        <taxon>Bacteria</taxon>
        <taxon>Bacillati</taxon>
        <taxon>Actinomycetota</taxon>
        <taxon>Actinomycetes</taxon>
        <taxon>Actinomycetales</taxon>
        <taxon>Actinomycetaceae</taxon>
        <taxon>Gleimia</taxon>
    </lineage>
</organism>
<evidence type="ECO:0000256" key="3">
    <source>
        <dbReference type="ARBA" id="ARBA00022519"/>
    </source>
</evidence>
<name>A0ABU3IDZ6_9ACTO</name>